<gene>
    <name evidence="9" type="ORF">SEMRO_1271_G258160.1</name>
</gene>
<feature type="transmembrane region" description="Helical" evidence="6">
    <location>
        <begin position="114"/>
        <end position="138"/>
    </location>
</feature>
<evidence type="ECO:0000313" key="9">
    <source>
        <dbReference type="EMBL" id="CAB9522146.1"/>
    </source>
</evidence>
<evidence type="ECO:0000256" key="1">
    <source>
        <dbReference type="ARBA" id="ARBA00004651"/>
    </source>
</evidence>
<dbReference type="Proteomes" id="UP001153069">
    <property type="component" value="Unassembled WGS sequence"/>
</dbReference>
<dbReference type="EMBL" id="CAICTM010001269">
    <property type="protein sequence ID" value="CAB9522146.1"/>
    <property type="molecule type" value="Genomic_DNA"/>
</dbReference>
<organism evidence="9 10">
    <name type="scientific">Seminavis robusta</name>
    <dbReference type="NCBI Taxonomy" id="568900"/>
    <lineage>
        <taxon>Eukaryota</taxon>
        <taxon>Sar</taxon>
        <taxon>Stramenopiles</taxon>
        <taxon>Ochrophyta</taxon>
        <taxon>Bacillariophyta</taxon>
        <taxon>Bacillariophyceae</taxon>
        <taxon>Bacillariophycidae</taxon>
        <taxon>Naviculales</taxon>
        <taxon>Naviculaceae</taxon>
        <taxon>Seminavis</taxon>
    </lineage>
</organism>
<keyword evidence="10" id="KW-1185">Reference proteome</keyword>
<feature type="transmembrane region" description="Helical" evidence="6">
    <location>
        <begin position="211"/>
        <end position="236"/>
    </location>
</feature>
<dbReference type="SUPFAM" id="SSF103481">
    <property type="entry name" value="Multidrug resistance efflux transporter EmrE"/>
    <property type="match status" value="1"/>
</dbReference>
<dbReference type="PANTHER" id="PTHR42920">
    <property type="entry name" value="OS03G0707200 PROTEIN-RELATED"/>
    <property type="match status" value="1"/>
</dbReference>
<name>A0A9N8HQC2_9STRA</name>
<dbReference type="OrthoDB" id="2017960at2759"/>
<evidence type="ECO:0000313" key="10">
    <source>
        <dbReference type="Proteomes" id="UP001153069"/>
    </source>
</evidence>
<keyword evidence="3 6" id="KW-0812">Transmembrane</keyword>
<evidence type="ECO:0000256" key="4">
    <source>
        <dbReference type="ARBA" id="ARBA00022989"/>
    </source>
</evidence>
<feature type="transmembrane region" description="Helical" evidence="6">
    <location>
        <begin position="347"/>
        <end position="368"/>
    </location>
</feature>
<evidence type="ECO:0000256" key="7">
    <source>
        <dbReference type="SAM" id="SignalP"/>
    </source>
</evidence>
<evidence type="ECO:0000256" key="3">
    <source>
        <dbReference type="ARBA" id="ARBA00022692"/>
    </source>
</evidence>
<dbReference type="InterPro" id="IPR000620">
    <property type="entry name" value="EamA_dom"/>
</dbReference>
<evidence type="ECO:0000256" key="5">
    <source>
        <dbReference type="ARBA" id="ARBA00023136"/>
    </source>
</evidence>
<dbReference type="AlphaFoldDB" id="A0A9N8HQC2"/>
<dbReference type="Pfam" id="PF00892">
    <property type="entry name" value="EamA"/>
    <property type="match status" value="2"/>
</dbReference>
<accession>A0A9N8HQC2</accession>
<feature type="transmembrane region" description="Helical" evidence="6">
    <location>
        <begin position="375"/>
        <end position="398"/>
    </location>
</feature>
<comment type="subcellular location">
    <subcellularLocation>
        <location evidence="1">Cell membrane</location>
        <topology evidence="1">Multi-pass membrane protein</topology>
    </subcellularLocation>
</comment>
<feature type="transmembrane region" description="Helical" evidence="6">
    <location>
        <begin position="272"/>
        <end position="290"/>
    </location>
</feature>
<comment type="caution">
    <text evidence="9">The sequence shown here is derived from an EMBL/GenBank/DDBJ whole genome shotgun (WGS) entry which is preliminary data.</text>
</comment>
<evidence type="ECO:0000256" key="6">
    <source>
        <dbReference type="SAM" id="Phobius"/>
    </source>
</evidence>
<feature type="domain" description="EamA" evidence="8">
    <location>
        <begin position="115"/>
        <end position="263"/>
    </location>
</feature>
<keyword evidence="5 6" id="KW-0472">Membrane</keyword>
<dbReference type="InterPro" id="IPR037185">
    <property type="entry name" value="EmrE-like"/>
</dbReference>
<feature type="signal peptide" evidence="7">
    <location>
        <begin position="1"/>
        <end position="19"/>
    </location>
</feature>
<feature type="transmembrane region" description="Helical" evidence="6">
    <location>
        <begin position="404"/>
        <end position="423"/>
    </location>
</feature>
<evidence type="ECO:0000256" key="2">
    <source>
        <dbReference type="ARBA" id="ARBA00022475"/>
    </source>
</evidence>
<sequence length="441" mass="46882">MRLSLAFVLFPLITVSVAAWSSQSPKHHGSPSRTRSAQAVGHEAPSLIDFQRRHFQEDVLIRLHSSRQPNQQSPLTKLSVSPISDYSKELAESTTTLVDDGNFMVDQDAEYQRGLAVIMVVTFIFAGHSPLAHAVFSLTDKPPPVLLVNAGAAISALCSLFLLKPVLESTSMLDTPELSDELALESRDDSNDLRAGFEMGLFKTFGATLNFYGLSLTSATHGAFLVQLTTLFVPVIQGLMGVPITKRMWTAVGLAMTGVLLFTQGSDGSGDATLIGDGLCVASALFLGAYDLSLNRWGDKVPPVTLITNKIASQAILSSSLLLAFGGDEIWDYIHNVVLSGEMSTNLLAFVAIAVGNGLLVNAGASLLQVRAQNAIGATTAQVVYATQPLISAMLSYAFLHETIGAPGVVGGAMFLGAVFLAGNPEPDIAEEKPFWDEASQ</sequence>
<keyword evidence="2" id="KW-1003">Cell membrane</keyword>
<keyword evidence="7" id="KW-0732">Signal</keyword>
<feature type="chain" id="PRO_5040482589" evidence="7">
    <location>
        <begin position="20"/>
        <end position="441"/>
    </location>
</feature>
<feature type="transmembrane region" description="Helical" evidence="6">
    <location>
        <begin position="145"/>
        <end position="163"/>
    </location>
</feature>
<keyword evidence="4 6" id="KW-1133">Transmembrane helix</keyword>
<reference evidence="9" key="1">
    <citation type="submission" date="2020-06" db="EMBL/GenBank/DDBJ databases">
        <authorList>
            <consortium name="Plant Systems Biology data submission"/>
        </authorList>
    </citation>
    <scope>NUCLEOTIDE SEQUENCE</scope>
    <source>
        <strain evidence="9">D6</strain>
    </source>
</reference>
<evidence type="ECO:0000259" key="8">
    <source>
        <dbReference type="Pfam" id="PF00892"/>
    </source>
</evidence>
<feature type="domain" description="EamA" evidence="8">
    <location>
        <begin position="275"/>
        <end position="421"/>
    </location>
</feature>
<feature type="transmembrane region" description="Helical" evidence="6">
    <location>
        <begin position="248"/>
        <end position="266"/>
    </location>
</feature>
<dbReference type="PANTHER" id="PTHR42920:SF5">
    <property type="entry name" value="EAMA DOMAIN-CONTAINING PROTEIN"/>
    <property type="match status" value="1"/>
</dbReference>
<proteinExistence type="predicted"/>
<dbReference type="GO" id="GO:0005886">
    <property type="term" value="C:plasma membrane"/>
    <property type="evidence" value="ECO:0007669"/>
    <property type="project" value="UniProtKB-SubCell"/>
</dbReference>
<protein>
    <submittedName>
        <fullName evidence="9">EamA-like transporter family</fullName>
    </submittedName>
</protein>
<dbReference type="InterPro" id="IPR051258">
    <property type="entry name" value="Diverse_Substrate_Transporter"/>
</dbReference>